<gene>
    <name evidence="2" type="ordered locus">Bcav_4163</name>
</gene>
<dbReference type="HOGENOM" id="CLU_1650717_0_0_11"/>
<dbReference type="KEGG" id="bcv:Bcav_4163"/>
<proteinExistence type="predicted"/>
<dbReference type="Gene3D" id="2.30.110.10">
    <property type="entry name" value="Electron Transport, Fmn-binding Protein, Chain A"/>
    <property type="match status" value="1"/>
</dbReference>
<name>C5C643_BEUC1</name>
<sequence length="170" mass="18580">MDRRDVAEALAKPIAQELLGSSIPARLAYVGADGGPRVIPIGCWWTGAALVMATTPNAPKVPALRARPNVAITIDRLDPWPPRMLLIRGAARLEEVDGVPDEYIEGGRKVTPADLFEDWERGVRELYERMVLVSVEPTWAKLIDFETTLPSPVEELMRARASGEGRLAGG</sequence>
<dbReference type="RefSeq" id="WP_015884638.1">
    <property type="nucleotide sequence ID" value="NC_012669.1"/>
</dbReference>
<dbReference type="SUPFAM" id="SSF50475">
    <property type="entry name" value="FMN-binding split barrel"/>
    <property type="match status" value="1"/>
</dbReference>
<feature type="domain" description="Pyridoxamine 5'-phosphate oxidase N-terminal" evidence="1">
    <location>
        <begin position="15"/>
        <end position="103"/>
    </location>
</feature>
<protein>
    <submittedName>
        <fullName evidence="2">Pyridoxamine 5'-phosphate oxidase-related protein FMN-binding</fullName>
    </submittedName>
</protein>
<dbReference type="AlphaFoldDB" id="C5C643"/>
<evidence type="ECO:0000259" key="1">
    <source>
        <dbReference type="Pfam" id="PF01243"/>
    </source>
</evidence>
<dbReference type="Pfam" id="PF01243">
    <property type="entry name" value="PNPOx_N"/>
    <property type="match status" value="1"/>
</dbReference>
<dbReference type="InterPro" id="IPR012349">
    <property type="entry name" value="Split_barrel_FMN-bd"/>
</dbReference>
<dbReference type="Proteomes" id="UP000007962">
    <property type="component" value="Chromosome"/>
</dbReference>
<organism evidence="2 3">
    <name type="scientific">Beutenbergia cavernae (strain ATCC BAA-8 / DSM 12333 / CCUG 43141 / JCM 11478 / NBRC 16432 / NCIMB 13614 / HKI 0122)</name>
    <dbReference type="NCBI Taxonomy" id="471853"/>
    <lineage>
        <taxon>Bacteria</taxon>
        <taxon>Bacillati</taxon>
        <taxon>Actinomycetota</taxon>
        <taxon>Actinomycetes</taxon>
        <taxon>Micrococcales</taxon>
        <taxon>Beutenbergiaceae</taxon>
        <taxon>Beutenbergia</taxon>
    </lineage>
</organism>
<keyword evidence="3" id="KW-1185">Reference proteome</keyword>
<evidence type="ECO:0000313" key="3">
    <source>
        <dbReference type="Proteomes" id="UP000007962"/>
    </source>
</evidence>
<dbReference type="EMBL" id="CP001618">
    <property type="protein sequence ID" value="ACQ82401.1"/>
    <property type="molecule type" value="Genomic_DNA"/>
</dbReference>
<accession>C5C643</accession>
<dbReference type="STRING" id="471853.Bcav_4163"/>
<dbReference type="eggNOG" id="COG3467">
    <property type="taxonomic scope" value="Bacteria"/>
</dbReference>
<evidence type="ECO:0000313" key="2">
    <source>
        <dbReference type="EMBL" id="ACQ82401.1"/>
    </source>
</evidence>
<dbReference type="InterPro" id="IPR011576">
    <property type="entry name" value="Pyridox_Oxase_N"/>
</dbReference>
<dbReference type="OrthoDB" id="7062584at2"/>
<reference evidence="2 3" key="1">
    <citation type="journal article" date="2009" name="Stand. Genomic Sci.">
        <title>Complete genome sequence of Beutenbergia cavernae type strain (HKI 0122).</title>
        <authorList>
            <person name="Land M."/>
            <person name="Pukall R."/>
            <person name="Abt B."/>
            <person name="Goker M."/>
            <person name="Rohde M."/>
            <person name="Glavina Del Rio T."/>
            <person name="Tice H."/>
            <person name="Copeland A."/>
            <person name="Cheng J.F."/>
            <person name="Lucas S."/>
            <person name="Chen F."/>
            <person name="Nolan M."/>
            <person name="Bruce D."/>
            <person name="Goodwin L."/>
            <person name="Pitluck S."/>
            <person name="Ivanova N."/>
            <person name="Mavromatis K."/>
            <person name="Ovchinnikova G."/>
            <person name="Pati A."/>
            <person name="Chen A."/>
            <person name="Palaniappan K."/>
            <person name="Hauser L."/>
            <person name="Chang Y.J."/>
            <person name="Jefferies C.C."/>
            <person name="Saunders E."/>
            <person name="Brettin T."/>
            <person name="Detter J.C."/>
            <person name="Han C."/>
            <person name="Chain P."/>
            <person name="Bristow J."/>
            <person name="Eisen J.A."/>
            <person name="Markowitz V."/>
            <person name="Hugenholtz P."/>
            <person name="Kyrpides N.C."/>
            <person name="Klenk H.P."/>
            <person name="Lapidus A."/>
        </authorList>
    </citation>
    <scope>NUCLEOTIDE SEQUENCE [LARGE SCALE GENOMIC DNA]</scope>
    <source>
        <strain evidence="3">ATCC BAA-8 / DSM 12333 / NBRC 16432</strain>
    </source>
</reference>